<comment type="caution">
    <text evidence="1">The sequence shown here is derived from an EMBL/GenBank/DDBJ whole genome shotgun (WGS) entry which is preliminary data.</text>
</comment>
<evidence type="ECO:0000313" key="1">
    <source>
        <dbReference type="EMBL" id="MBI1625945.1"/>
    </source>
</evidence>
<protein>
    <submittedName>
        <fullName evidence="1">DUF4272 domain-containing protein</fullName>
    </submittedName>
</protein>
<proteinExistence type="predicted"/>
<gene>
    <name evidence="1" type="ORF">HF327_015725</name>
</gene>
<evidence type="ECO:0000313" key="2">
    <source>
        <dbReference type="Proteomes" id="UP000530032"/>
    </source>
</evidence>
<name>A0A843B8J2_9BURK</name>
<keyword evidence="2" id="KW-1185">Reference proteome</keyword>
<dbReference type="EMBL" id="JABBCQ020000014">
    <property type="protein sequence ID" value="MBI1625945.1"/>
    <property type="molecule type" value="Genomic_DNA"/>
</dbReference>
<dbReference type="RefSeq" id="WP_198461143.1">
    <property type="nucleotide sequence ID" value="NZ_JABBCQ020000014.1"/>
</dbReference>
<accession>A0A843B8J2</accession>
<reference evidence="1" key="1">
    <citation type="submission" date="2020-12" db="EMBL/GenBank/DDBJ databases">
        <title>Comamonas sp. nov., isolated from stream water.</title>
        <authorList>
            <person name="Park K.-H."/>
        </authorList>
    </citation>
    <scope>NUCLEOTIDE SEQUENCE</scope>
    <source>
        <strain evidence="1">EJ-4</strain>
    </source>
</reference>
<sequence length="193" mass="22351">MNDDDLDDLQPRSAGEIAERVLGLIAVIGKVQFPSQNAKWMAAHDIARYLSQAEREFIDTPSPAQRDMVNFSWRSEALVSLLWSLHGLERMPELHKQFDVFSNAMVLQAIQQTPHFLQQPVRRALAELQAQEQYLYHQHWRVRDRDLGFHKDEPGEDDPDIDSLISGLVYERRYAMSWVLGYGDTWDDVPTDT</sequence>
<organism evidence="1 2">
    <name type="scientific">Comamonas suwonensis</name>
    <dbReference type="NCBI Taxonomy" id="2606214"/>
    <lineage>
        <taxon>Bacteria</taxon>
        <taxon>Pseudomonadati</taxon>
        <taxon>Pseudomonadota</taxon>
        <taxon>Betaproteobacteria</taxon>
        <taxon>Burkholderiales</taxon>
        <taxon>Comamonadaceae</taxon>
        <taxon>Comamonas</taxon>
    </lineage>
</organism>
<dbReference type="Proteomes" id="UP000530032">
    <property type="component" value="Unassembled WGS sequence"/>
</dbReference>
<dbReference type="AlphaFoldDB" id="A0A843B8J2"/>
<dbReference type="Pfam" id="PF14094">
    <property type="entry name" value="DUF4272"/>
    <property type="match status" value="1"/>
</dbReference>
<dbReference type="InterPro" id="IPR025368">
    <property type="entry name" value="DUF4272"/>
</dbReference>